<protein>
    <submittedName>
        <fullName evidence="1">Alpha/beta hydrolase</fullName>
    </submittedName>
</protein>
<dbReference type="OrthoDB" id="5343449at2"/>
<dbReference type="AlphaFoldDB" id="A0A4V5TM47"/>
<dbReference type="EMBL" id="SZPX01000002">
    <property type="protein sequence ID" value="TKI70453.1"/>
    <property type="molecule type" value="Genomic_DNA"/>
</dbReference>
<dbReference type="Proteomes" id="UP000309561">
    <property type="component" value="Unassembled WGS sequence"/>
</dbReference>
<comment type="caution">
    <text evidence="1">The sequence shown here is derived from an EMBL/GenBank/DDBJ whole genome shotgun (WGS) entry which is preliminary data.</text>
</comment>
<sequence length="173" mass="20610">MKFYSGFSLKNEQYYFKEYINSSEYSVFGFSYGAIKALRYVQDMLSQRKRIDTLQLFSPAFFQTKDEKFKKLQLLGYRKNQEAYLREFIASCFSPYEKKIVEYGKSSIEELEELLQHEWEIDELKELLQSGVKIEVYLGGEDRVIDVERAREFFLEVATVTYIKEANHFLLVN</sequence>
<evidence type="ECO:0000313" key="2">
    <source>
        <dbReference type="Proteomes" id="UP000309561"/>
    </source>
</evidence>
<reference evidence="1 2" key="1">
    <citation type="submission" date="2019-04" db="EMBL/GenBank/DDBJ databases">
        <title>Sulfurimonas crateris sp. nov. a facultative anaerobic sulfur-oxidizing chemolithautotrophic bacterium isolated from a terrestrial mud vulcano.</title>
        <authorList>
            <person name="Ratnikova N.M."/>
            <person name="Slobodkin A.I."/>
            <person name="Merkel A.Y."/>
            <person name="Novikov A."/>
            <person name="Bonch-Osmolovskaya E.A."/>
            <person name="Slobodkina G.B."/>
        </authorList>
    </citation>
    <scope>NUCLEOTIDE SEQUENCE [LARGE SCALE GENOMIC DNA]</scope>
    <source>
        <strain evidence="1 2">SN118</strain>
    </source>
</reference>
<keyword evidence="2" id="KW-1185">Reference proteome</keyword>
<evidence type="ECO:0000313" key="1">
    <source>
        <dbReference type="EMBL" id="TKI70453.1"/>
    </source>
</evidence>
<dbReference type="NCBIfam" id="NF033854">
    <property type="entry name" value="esterase_BioV"/>
    <property type="match status" value="1"/>
</dbReference>
<name>A0A4V5TM47_9BACT</name>
<dbReference type="SUPFAM" id="SSF53474">
    <property type="entry name" value="alpha/beta-Hydrolases"/>
    <property type="match status" value="1"/>
</dbReference>
<organism evidence="1 2">
    <name type="scientific">Sulfurimonas crateris</name>
    <dbReference type="NCBI Taxonomy" id="2574727"/>
    <lineage>
        <taxon>Bacteria</taxon>
        <taxon>Pseudomonadati</taxon>
        <taxon>Campylobacterota</taxon>
        <taxon>Epsilonproteobacteria</taxon>
        <taxon>Campylobacterales</taxon>
        <taxon>Sulfurimonadaceae</taxon>
        <taxon>Sulfurimonas</taxon>
    </lineage>
</organism>
<dbReference type="GO" id="GO:0016787">
    <property type="term" value="F:hydrolase activity"/>
    <property type="evidence" value="ECO:0007669"/>
    <property type="project" value="UniProtKB-KW"/>
</dbReference>
<keyword evidence="1" id="KW-0378">Hydrolase</keyword>
<gene>
    <name evidence="1" type="ORF">FCU45_03980</name>
</gene>
<proteinExistence type="predicted"/>
<accession>A0A4V5TM47</accession>
<dbReference type="InterPro" id="IPR029058">
    <property type="entry name" value="AB_hydrolase_fold"/>
</dbReference>
<dbReference type="Gene3D" id="3.40.50.1820">
    <property type="entry name" value="alpha/beta hydrolase"/>
    <property type="match status" value="1"/>
</dbReference>
<dbReference type="RefSeq" id="WP_137012513.1">
    <property type="nucleotide sequence ID" value="NZ_SZPX01000002.1"/>
</dbReference>